<dbReference type="AlphaFoldDB" id="A0AAN9TL58"/>
<keyword evidence="9" id="KW-0949">S-adenosyl-L-methionine</keyword>
<dbReference type="FunFam" id="3.40.50.150:FF:000094">
    <property type="entry name" value="Carnosine N-methyltransferase 1"/>
    <property type="match status" value="1"/>
</dbReference>
<reference evidence="12 13" key="1">
    <citation type="submission" date="2024-03" db="EMBL/GenBank/DDBJ databases">
        <title>Adaptation during the transition from Ophiocordyceps entomopathogen to insect associate is accompanied by gene loss and intensified selection.</title>
        <authorList>
            <person name="Ward C.M."/>
            <person name="Onetto C.A."/>
            <person name="Borneman A.R."/>
        </authorList>
    </citation>
    <scope>NUCLEOTIDE SEQUENCE [LARGE SCALE GENOMIC DNA]</scope>
    <source>
        <strain evidence="12">AWRI1</strain>
        <tissue evidence="12">Single Adult Female</tissue>
    </source>
</reference>
<organism evidence="12 13">
    <name type="scientific">Parthenolecanium corni</name>
    <dbReference type="NCBI Taxonomy" id="536013"/>
    <lineage>
        <taxon>Eukaryota</taxon>
        <taxon>Metazoa</taxon>
        <taxon>Ecdysozoa</taxon>
        <taxon>Arthropoda</taxon>
        <taxon>Hexapoda</taxon>
        <taxon>Insecta</taxon>
        <taxon>Pterygota</taxon>
        <taxon>Neoptera</taxon>
        <taxon>Paraneoptera</taxon>
        <taxon>Hemiptera</taxon>
        <taxon>Sternorrhyncha</taxon>
        <taxon>Coccoidea</taxon>
        <taxon>Coccidae</taxon>
        <taxon>Parthenolecanium</taxon>
    </lineage>
</organism>
<dbReference type="SUPFAM" id="SSF53335">
    <property type="entry name" value="S-adenosyl-L-methionine-dependent methyltransferases"/>
    <property type="match status" value="1"/>
</dbReference>
<dbReference type="Proteomes" id="UP001367676">
    <property type="component" value="Unassembled WGS sequence"/>
</dbReference>
<keyword evidence="13" id="KW-1185">Reference proteome</keyword>
<name>A0AAN9TL58_9HEMI</name>
<evidence type="ECO:0000256" key="10">
    <source>
        <dbReference type="ARBA" id="ARBA00023242"/>
    </source>
</evidence>
<comment type="function">
    <text evidence="11">N-methyltransferase that catalyzes the formation of anserine (beta-alanyl-N(Pi)-methyl-L-histidine) from carnosine. Anserine, a methylated derivative of carnosine (beta-alanyl-L-histidine), is an abundant constituent of vertebrate skeletal muscles. Also methylates other L-histidine-containing di- and tripeptides such as Gly-Gly-His, Gly-His and homocarnosine (GABA-His).</text>
</comment>
<evidence type="ECO:0000256" key="4">
    <source>
        <dbReference type="ARBA" id="ARBA00012003"/>
    </source>
</evidence>
<dbReference type="GO" id="GO:0035498">
    <property type="term" value="P:carnosine metabolic process"/>
    <property type="evidence" value="ECO:0007669"/>
    <property type="project" value="UniProtKB-ARBA"/>
</dbReference>
<dbReference type="GO" id="GO:0005829">
    <property type="term" value="C:cytosol"/>
    <property type="evidence" value="ECO:0007669"/>
    <property type="project" value="UniProtKB-SubCell"/>
</dbReference>
<evidence type="ECO:0000313" key="13">
    <source>
        <dbReference type="Proteomes" id="UP001367676"/>
    </source>
</evidence>
<dbReference type="PANTHER" id="PTHR12303:SF6">
    <property type="entry name" value="CARNOSINE N-METHYLTRANSFERASE"/>
    <property type="match status" value="1"/>
</dbReference>
<dbReference type="InterPro" id="IPR029063">
    <property type="entry name" value="SAM-dependent_MTases_sf"/>
</dbReference>
<comment type="similarity">
    <text evidence="3">Belongs to the carnosine N-methyltransferase family.</text>
</comment>
<comment type="caution">
    <text evidence="12">The sequence shown here is derived from an EMBL/GenBank/DDBJ whole genome shotgun (WGS) entry which is preliminary data.</text>
</comment>
<evidence type="ECO:0000256" key="3">
    <source>
        <dbReference type="ARBA" id="ARBA00010086"/>
    </source>
</evidence>
<dbReference type="GO" id="GO:0032259">
    <property type="term" value="P:methylation"/>
    <property type="evidence" value="ECO:0007669"/>
    <property type="project" value="UniProtKB-KW"/>
</dbReference>
<dbReference type="EMBL" id="JBBCAQ010000010">
    <property type="protein sequence ID" value="KAK7601149.1"/>
    <property type="molecule type" value="Genomic_DNA"/>
</dbReference>
<dbReference type="InterPro" id="IPR012901">
    <property type="entry name" value="CARME"/>
</dbReference>
<dbReference type="GO" id="GO:0030735">
    <property type="term" value="F:carnosine N-methyltransferase activity"/>
    <property type="evidence" value="ECO:0007669"/>
    <property type="project" value="UniProtKB-EC"/>
</dbReference>
<proteinExistence type="inferred from homology"/>
<comment type="subcellular location">
    <subcellularLocation>
        <location evidence="2">Cytoplasm</location>
        <location evidence="2">Cytosol</location>
    </subcellularLocation>
    <subcellularLocation>
        <location evidence="1">Nucleus</location>
    </subcellularLocation>
</comment>
<evidence type="ECO:0000313" key="12">
    <source>
        <dbReference type="EMBL" id="KAK7601149.1"/>
    </source>
</evidence>
<protein>
    <recommendedName>
        <fullName evidence="5">Carnosine N-methyltransferase</fullName>
        <ecNumber evidence="4">2.1.1.22</ecNumber>
    </recommendedName>
</protein>
<evidence type="ECO:0000256" key="9">
    <source>
        <dbReference type="ARBA" id="ARBA00022691"/>
    </source>
</evidence>
<dbReference type="Gene3D" id="3.40.50.150">
    <property type="entry name" value="Vaccinia Virus protein VP39"/>
    <property type="match status" value="1"/>
</dbReference>
<dbReference type="EC" id="2.1.1.22" evidence="4"/>
<keyword evidence="6" id="KW-0963">Cytoplasm</keyword>
<dbReference type="GO" id="GO:0005634">
    <property type="term" value="C:nucleus"/>
    <property type="evidence" value="ECO:0007669"/>
    <property type="project" value="UniProtKB-SubCell"/>
</dbReference>
<evidence type="ECO:0000256" key="1">
    <source>
        <dbReference type="ARBA" id="ARBA00004123"/>
    </source>
</evidence>
<evidence type="ECO:0000256" key="8">
    <source>
        <dbReference type="ARBA" id="ARBA00022679"/>
    </source>
</evidence>
<dbReference type="PANTHER" id="PTHR12303">
    <property type="entry name" value="CARNOSINE N-METHYLTRANSFERASE"/>
    <property type="match status" value="1"/>
</dbReference>
<sequence length="374" mass="43595">MGSIEDEEEKVNFQRIVSAYNFYKVHSFNRISKTETYLHTLPQNHQELLKPYREHLDNVRSCIEQNYSVIRLILKDVGYLFENIDPEETEPRTIRIARMTPVETDQEKVQSTLKQFVRDWSAEGSEERKVCYQPIIDEIINQFPKHLYDSQTIKVLVPGAGLGRLAFEIARHGYSCEGNEFSLFMLIASNFVLNRCHGINLHQLYPWIHQCDNNLDTKDQLASIYFPDINLSDSIPKNSEFSMVAGDFLEVYTKENQWHCVSTCFFIDCANNILSFIEAIYKILKPGGIWINLGPLLYHFSNMMDQNSIEPSYEMIRDIIKGFGFVYEKEKTHVKSKYAQNPKSMLQYKYESVYFVCRKPLSNDTLNNDSGFVS</sequence>
<evidence type="ECO:0000256" key="11">
    <source>
        <dbReference type="ARBA" id="ARBA00054322"/>
    </source>
</evidence>
<evidence type="ECO:0000256" key="2">
    <source>
        <dbReference type="ARBA" id="ARBA00004514"/>
    </source>
</evidence>
<dbReference type="Pfam" id="PF07942">
    <property type="entry name" value="CARME"/>
    <property type="match status" value="1"/>
</dbReference>
<keyword evidence="10" id="KW-0539">Nucleus</keyword>
<evidence type="ECO:0000256" key="5">
    <source>
        <dbReference type="ARBA" id="ARBA00015448"/>
    </source>
</evidence>
<evidence type="ECO:0000256" key="7">
    <source>
        <dbReference type="ARBA" id="ARBA00022603"/>
    </source>
</evidence>
<accession>A0AAN9TL58</accession>
<gene>
    <name evidence="12" type="ORF">V9T40_008590</name>
</gene>
<dbReference type="SMART" id="SM01296">
    <property type="entry name" value="N2227"/>
    <property type="match status" value="1"/>
</dbReference>
<keyword evidence="7" id="KW-0489">Methyltransferase</keyword>
<keyword evidence="8" id="KW-0808">Transferase</keyword>
<evidence type="ECO:0000256" key="6">
    <source>
        <dbReference type="ARBA" id="ARBA00022490"/>
    </source>
</evidence>